<dbReference type="SUPFAM" id="SSF52058">
    <property type="entry name" value="L domain-like"/>
    <property type="match status" value="1"/>
</dbReference>
<protein>
    <recommendedName>
        <fullName evidence="5">EGF-like domain-containing protein</fullName>
    </recommendedName>
</protein>
<dbReference type="InterPro" id="IPR053331">
    <property type="entry name" value="EGF-like_comC"/>
</dbReference>
<organism evidence="6 7">
    <name type="scientific">Cavenderia fasciculata</name>
    <name type="common">Slime mold</name>
    <name type="synonym">Dictyostelium fasciculatum</name>
    <dbReference type="NCBI Taxonomy" id="261658"/>
    <lineage>
        <taxon>Eukaryota</taxon>
        <taxon>Amoebozoa</taxon>
        <taxon>Evosea</taxon>
        <taxon>Eumycetozoa</taxon>
        <taxon>Dictyostelia</taxon>
        <taxon>Acytosteliales</taxon>
        <taxon>Cavenderiaceae</taxon>
        <taxon>Cavenderia</taxon>
    </lineage>
</organism>
<feature type="region of interest" description="Disordered" evidence="2">
    <location>
        <begin position="1102"/>
        <end position="1126"/>
    </location>
</feature>
<dbReference type="Gene3D" id="2.10.25.10">
    <property type="entry name" value="Laminin"/>
    <property type="match status" value="1"/>
</dbReference>
<keyword evidence="7" id="KW-1185">Reference proteome</keyword>
<dbReference type="PANTHER" id="PTHR24032">
    <property type="entry name" value="EGF-LIKE DOMAIN-CONTAINING PROTEIN-RELATED-RELATED"/>
    <property type="match status" value="1"/>
</dbReference>
<feature type="region of interest" description="Disordered" evidence="2">
    <location>
        <begin position="1202"/>
        <end position="1234"/>
    </location>
</feature>
<evidence type="ECO:0000256" key="3">
    <source>
        <dbReference type="SAM" id="Phobius"/>
    </source>
</evidence>
<keyword evidence="1" id="KW-0245">EGF-like domain</keyword>
<dbReference type="InterPro" id="IPR000742">
    <property type="entry name" value="EGF"/>
</dbReference>
<evidence type="ECO:0000313" key="7">
    <source>
        <dbReference type="Proteomes" id="UP000007797"/>
    </source>
</evidence>
<keyword evidence="4" id="KW-0732">Signal</keyword>
<keyword evidence="3" id="KW-0812">Transmembrane</keyword>
<feature type="domain" description="EGF-like" evidence="5">
    <location>
        <begin position="668"/>
        <end position="703"/>
    </location>
</feature>
<keyword evidence="3" id="KW-0472">Membrane</keyword>
<feature type="disulfide bond" evidence="1">
    <location>
        <begin position="693"/>
        <end position="702"/>
    </location>
</feature>
<evidence type="ECO:0000256" key="2">
    <source>
        <dbReference type="SAM" id="MobiDB-lite"/>
    </source>
</evidence>
<proteinExistence type="predicted"/>
<gene>
    <name evidence="6" type="ORF">DFA_05306</name>
</gene>
<dbReference type="Proteomes" id="UP000007797">
    <property type="component" value="Unassembled WGS sequence"/>
</dbReference>
<evidence type="ECO:0000259" key="5">
    <source>
        <dbReference type="PROSITE" id="PS50026"/>
    </source>
</evidence>
<feature type="signal peptide" evidence="4">
    <location>
        <begin position="1"/>
        <end position="30"/>
    </location>
</feature>
<comment type="caution">
    <text evidence="1">Lacks conserved residue(s) required for the propagation of feature annotation.</text>
</comment>
<dbReference type="KEGG" id="dfa:DFA_05306"/>
<dbReference type="PROSITE" id="PS50026">
    <property type="entry name" value="EGF_3"/>
    <property type="match status" value="1"/>
</dbReference>
<evidence type="ECO:0000313" key="6">
    <source>
        <dbReference type="EMBL" id="EGG23174.1"/>
    </source>
</evidence>
<feature type="region of interest" description="Disordered" evidence="2">
    <location>
        <begin position="1001"/>
        <end position="1020"/>
    </location>
</feature>
<sequence>MNITTTTKPPLHLFISILLLLFVFISSTDATWDLPQDEINSLLWLRYRFGINWNTSIPIETQNNVLFENGHLTAVILSASASVYPDPGLVGPLIFSQIQTISIKSEPYIGSISDIFDRMSVTPTLNSLYVTSTTATTVYDGFATIFPNLETATFSLPNLESMTESLITHPKLNYLALSMTRLTSMPYMTKQSNLVSLNLGFGISDSLMTFAETSYPKLNTLTVVVGNSPKFQLRVQSTAISSFFYSSNALLNRVDIMTPNTKKLIYSCLPGSTTEFLTTYLELYSRLEVLYLYDIHGYDSFPFNLPSHKLVELNIKSSSFATINLGMVSSQYIGISENVNLTTIQNFPPPGVSSLAVQENPILSGNMSDNLCQVTTFTFRGTPGVYFPTCYQCYANIPGSNQVSETIAAPVCPPSPAVFANNSYPSIDFGKTVTIVGDFLGWASPAADAPGLTAIVPNNKLVYTMPAGGGQPTTVTLQLSKAKSYVKPLYWFDASLRINTIAIAQQPTNILLLVNVTTGSIPVSAYYFNQNQVCDVVTVVQGIAECRIQSSRLPSPIGNIDFLVENEYTSSNSSVVYTQLWPIIRQSNSINTLGGTVILYGTFEPNIQNTTITINDQSCTIINATTSAVACLLGAPTTSGLATVKMSQYSFNFTSSRILYIQQTSQDLKSLCEKQTSNCNNRGTCNDNGDCQCNSGFYGTSCESIIYNGTVFVGDPSNPTITFEGASSEFKFNFSMISIQEIDVSSNITAELITNSWISTVINETSTRGTIINYILNTTSTVGGTTKNVTATVEFTELSKDYVFGGIQTTIPPNSIKISVNITGWQYQSSINTIRVLFETDYDPTQQQSECGGGGSDDSSVIINKLDNIQYLRVIKSGVVFLGRFLDYAVADGRSAFSITELVNTTTSTTGQQTKIVVGLNFPHCEMECNLDPWFSPLITDTDICADQDKKTTWKIITIAVVCGVCGVALVFGIFFAFRKKIMVCILDQKEGLPRAMYPCATSTSSSTSTTSTSTTSTTATSIETTVEIKNFKLLQLINNINDKARGQNSNVPTPIATIRNSFPTLNSQQHQEKRNNICTYLYENFSQFNLTLERRKNIEKKFSPRSPSPPQSPHKKLAVPNTTTNNQNVTSLDFAWDEYQKEDYYYYVWVDKDQVLLAQEQNNRNGNRVGRVDQVQQKIIEENRKRDRVVERAIALEKEKKRKAEVEGEDQREEERERERIEREKEREKEESGDIYKEMEDSAFFSFLVRDLYASLQGTPRTTDFFDMKGYFIVIKDIKIYFVDRKKIDPTILSMIKGLEIDLYTCNNNNNNNNNNMTPIQYSKQQFLETALSHSRNQICNNNRQLYLNLYHHFQPILENEENPLSYSLVEVLYSVLFSMSFPHMITKVPHQIGHDILACAYIL</sequence>
<feature type="compositionally biased region" description="Basic and acidic residues" evidence="2">
    <location>
        <begin position="1214"/>
        <end position="1234"/>
    </location>
</feature>
<dbReference type="Pfam" id="PF22933">
    <property type="entry name" value="ComC_SSD"/>
    <property type="match status" value="1"/>
</dbReference>
<accession>F4PNX1</accession>
<dbReference type="EMBL" id="GL883008">
    <property type="protein sequence ID" value="EGG23174.1"/>
    <property type="molecule type" value="Genomic_DNA"/>
</dbReference>
<dbReference type="GeneID" id="14875648"/>
<evidence type="ECO:0000256" key="1">
    <source>
        <dbReference type="PROSITE-ProRule" id="PRU00076"/>
    </source>
</evidence>
<dbReference type="InterPro" id="IPR054484">
    <property type="entry name" value="ComC_SSD"/>
</dbReference>
<dbReference type="PROSITE" id="PS01186">
    <property type="entry name" value="EGF_2"/>
    <property type="match status" value="1"/>
</dbReference>
<dbReference type="RefSeq" id="XP_004361025.1">
    <property type="nucleotide sequence ID" value="XM_004360968.1"/>
</dbReference>
<dbReference type="PROSITE" id="PS00022">
    <property type="entry name" value="EGF_1"/>
    <property type="match status" value="1"/>
</dbReference>
<keyword evidence="1" id="KW-1015">Disulfide bond</keyword>
<feature type="transmembrane region" description="Helical" evidence="3">
    <location>
        <begin position="954"/>
        <end position="978"/>
    </location>
</feature>
<name>F4PNX1_CACFS</name>
<reference evidence="7" key="1">
    <citation type="journal article" date="2011" name="Genome Res.">
        <title>Phylogeny-wide analysis of social amoeba genomes highlights ancient origins for complex intercellular communication.</title>
        <authorList>
            <person name="Heidel A.J."/>
            <person name="Lawal H.M."/>
            <person name="Felder M."/>
            <person name="Schilde C."/>
            <person name="Helps N.R."/>
            <person name="Tunggal B."/>
            <person name="Rivero F."/>
            <person name="John U."/>
            <person name="Schleicher M."/>
            <person name="Eichinger L."/>
            <person name="Platzer M."/>
            <person name="Noegel A.A."/>
            <person name="Schaap P."/>
            <person name="Gloeckner G."/>
        </authorList>
    </citation>
    <scope>NUCLEOTIDE SEQUENCE [LARGE SCALE GENOMIC DNA]</scope>
    <source>
        <strain evidence="7">SH3</strain>
    </source>
</reference>
<dbReference type="CDD" id="cd00054">
    <property type="entry name" value="EGF_CA"/>
    <property type="match status" value="1"/>
</dbReference>
<keyword evidence="3" id="KW-1133">Transmembrane helix</keyword>
<feature type="chain" id="PRO_5003320223" description="EGF-like domain-containing protein" evidence="4">
    <location>
        <begin position="31"/>
        <end position="1405"/>
    </location>
</feature>
<dbReference type="PANTHER" id="PTHR24032:SF16">
    <property type="entry name" value="EGF-LIKE DOMAIN-CONTAINING PROTEIN"/>
    <property type="match status" value="1"/>
</dbReference>
<dbReference type="CDD" id="cd00603">
    <property type="entry name" value="IPT_PCSR"/>
    <property type="match status" value="1"/>
</dbReference>
<dbReference type="OrthoDB" id="5953235at2759"/>
<evidence type="ECO:0000256" key="4">
    <source>
        <dbReference type="SAM" id="SignalP"/>
    </source>
</evidence>